<evidence type="ECO:0000313" key="3">
    <source>
        <dbReference type="Proteomes" id="UP001501352"/>
    </source>
</evidence>
<organism evidence="2 3">
    <name type="scientific">Brevundimonas kwangchunensis</name>
    <dbReference type="NCBI Taxonomy" id="322163"/>
    <lineage>
        <taxon>Bacteria</taxon>
        <taxon>Pseudomonadati</taxon>
        <taxon>Pseudomonadota</taxon>
        <taxon>Alphaproteobacteria</taxon>
        <taxon>Caulobacterales</taxon>
        <taxon>Caulobacteraceae</taxon>
        <taxon>Brevundimonas</taxon>
    </lineage>
</organism>
<keyword evidence="1" id="KW-1133">Transmembrane helix</keyword>
<sequence length="302" mass="33317">MDQRLSRRRRFVERIRHARHPLTGWRRWAVISGQAVVGFVALFAVVNLVLSLSTFRGEQPVERTMQELQVLWFSPVDGRPMSPSAFSAVHGRDLGRDPDSATIHAFLEEEAEDGVFLLDQVMIDRILALNGRIDARAIPSGVYVGAHALGPDDPPFVPVTKFLAHYLLFPRHAYVLVVPEEGQAVVLSASQNAKFDIREHPDRLSARIERWAPGAYDFPSSGQALHEMTRVTNDPVEVAGALELLTRTQAELEARGLRYGLLAPNSNTVIGCLLEGADAISQERRSSILLALRAPGFGAACD</sequence>
<protein>
    <recommendedName>
        <fullName evidence="4">MacB-like periplasmic core domain-containing protein</fullName>
    </recommendedName>
</protein>
<gene>
    <name evidence="2" type="ORF">GCM10009422_00950</name>
</gene>
<accession>A0ABP3RGP8</accession>
<evidence type="ECO:0008006" key="4">
    <source>
        <dbReference type="Google" id="ProtNLM"/>
    </source>
</evidence>
<evidence type="ECO:0000256" key="1">
    <source>
        <dbReference type="SAM" id="Phobius"/>
    </source>
</evidence>
<dbReference type="RefSeq" id="WP_343788694.1">
    <property type="nucleotide sequence ID" value="NZ_BAAAGA010000001.1"/>
</dbReference>
<keyword evidence="1" id="KW-0812">Transmembrane</keyword>
<evidence type="ECO:0000313" key="2">
    <source>
        <dbReference type="EMBL" id="GAA0609969.1"/>
    </source>
</evidence>
<dbReference type="Proteomes" id="UP001501352">
    <property type="component" value="Unassembled WGS sequence"/>
</dbReference>
<name>A0ABP3RGP8_9CAUL</name>
<keyword evidence="1" id="KW-0472">Membrane</keyword>
<comment type="caution">
    <text evidence="2">The sequence shown here is derived from an EMBL/GenBank/DDBJ whole genome shotgun (WGS) entry which is preliminary data.</text>
</comment>
<keyword evidence="3" id="KW-1185">Reference proteome</keyword>
<dbReference type="EMBL" id="BAAAGA010000001">
    <property type="protein sequence ID" value="GAA0609969.1"/>
    <property type="molecule type" value="Genomic_DNA"/>
</dbReference>
<feature type="transmembrane region" description="Helical" evidence="1">
    <location>
        <begin position="28"/>
        <end position="50"/>
    </location>
</feature>
<reference evidence="3" key="1">
    <citation type="journal article" date="2019" name="Int. J. Syst. Evol. Microbiol.">
        <title>The Global Catalogue of Microorganisms (GCM) 10K type strain sequencing project: providing services to taxonomists for standard genome sequencing and annotation.</title>
        <authorList>
            <consortium name="The Broad Institute Genomics Platform"/>
            <consortium name="The Broad Institute Genome Sequencing Center for Infectious Disease"/>
            <person name="Wu L."/>
            <person name="Ma J."/>
        </authorList>
    </citation>
    <scope>NUCLEOTIDE SEQUENCE [LARGE SCALE GENOMIC DNA]</scope>
    <source>
        <strain evidence="3">JCM 12928</strain>
    </source>
</reference>
<proteinExistence type="predicted"/>